<reference evidence="2 3" key="1">
    <citation type="journal article" date="2023" name="Plants (Basel)">
        <title>Bridging the Gap: Combining Genomics and Transcriptomics Approaches to Understand Stylosanthes scabra, an Orphan Legume from the Brazilian Caatinga.</title>
        <authorList>
            <person name="Ferreira-Neto J.R.C."/>
            <person name="da Silva M.D."/>
            <person name="Binneck E."/>
            <person name="de Melo N.F."/>
            <person name="da Silva R.H."/>
            <person name="de Melo A.L.T.M."/>
            <person name="Pandolfi V."/>
            <person name="Bustamante F.O."/>
            <person name="Brasileiro-Vidal A.C."/>
            <person name="Benko-Iseppon A.M."/>
        </authorList>
    </citation>
    <scope>NUCLEOTIDE SEQUENCE [LARGE SCALE GENOMIC DNA]</scope>
    <source>
        <tissue evidence="2">Leaves</tissue>
    </source>
</reference>
<comment type="caution">
    <text evidence="2">The sequence shown here is derived from an EMBL/GenBank/DDBJ whole genome shotgun (WGS) entry which is preliminary data.</text>
</comment>
<organism evidence="2 3">
    <name type="scientific">Stylosanthes scabra</name>
    <dbReference type="NCBI Taxonomy" id="79078"/>
    <lineage>
        <taxon>Eukaryota</taxon>
        <taxon>Viridiplantae</taxon>
        <taxon>Streptophyta</taxon>
        <taxon>Embryophyta</taxon>
        <taxon>Tracheophyta</taxon>
        <taxon>Spermatophyta</taxon>
        <taxon>Magnoliopsida</taxon>
        <taxon>eudicotyledons</taxon>
        <taxon>Gunneridae</taxon>
        <taxon>Pentapetalae</taxon>
        <taxon>rosids</taxon>
        <taxon>fabids</taxon>
        <taxon>Fabales</taxon>
        <taxon>Fabaceae</taxon>
        <taxon>Papilionoideae</taxon>
        <taxon>50 kb inversion clade</taxon>
        <taxon>dalbergioids sensu lato</taxon>
        <taxon>Dalbergieae</taxon>
        <taxon>Pterocarpus clade</taxon>
        <taxon>Stylosanthes</taxon>
    </lineage>
</organism>
<dbReference type="EMBL" id="JASCZI010211590">
    <property type="protein sequence ID" value="MED6194841.1"/>
    <property type="molecule type" value="Genomic_DNA"/>
</dbReference>
<feature type="region of interest" description="Disordered" evidence="1">
    <location>
        <begin position="165"/>
        <end position="189"/>
    </location>
</feature>
<keyword evidence="3" id="KW-1185">Reference proteome</keyword>
<dbReference type="Proteomes" id="UP001341840">
    <property type="component" value="Unassembled WGS sequence"/>
</dbReference>
<proteinExistence type="predicted"/>
<gene>
    <name evidence="2" type="ORF">PIB30_032271</name>
</gene>
<evidence type="ECO:0000313" key="2">
    <source>
        <dbReference type="EMBL" id="MED6194841.1"/>
    </source>
</evidence>
<feature type="compositionally biased region" description="Polar residues" evidence="1">
    <location>
        <begin position="167"/>
        <end position="176"/>
    </location>
</feature>
<protein>
    <submittedName>
        <fullName evidence="2">Uncharacterized protein</fullName>
    </submittedName>
</protein>
<accession>A0ABU6XAM5</accession>
<name>A0ABU6XAM5_9FABA</name>
<sequence length="189" mass="20322">MGGVFLLGDSSSDLGHIGDHRDAQYLGMAKTPSGGRYPRVITRRGRGRGRGAGTRLLNGAGAWVEVPALQNHEALSPTPQSSPSNQNHRRLSHHHRFTIFFSSPVFSYAASVETHDPALPRPHPPPRELDPPSETVTTIAKLFLSSPVFPSLLVSVANCKCGEAASRPSTVHTPSSLRLPLAPATSQRR</sequence>
<evidence type="ECO:0000313" key="3">
    <source>
        <dbReference type="Proteomes" id="UP001341840"/>
    </source>
</evidence>
<evidence type="ECO:0000256" key="1">
    <source>
        <dbReference type="SAM" id="MobiDB-lite"/>
    </source>
</evidence>
<feature type="region of interest" description="Disordered" evidence="1">
    <location>
        <begin position="29"/>
        <end position="53"/>
    </location>
</feature>